<name>A0A8J5H8E9_ZINOF</name>
<dbReference type="SUPFAM" id="SSF52540">
    <property type="entry name" value="P-loop containing nucleoside triphosphate hydrolases"/>
    <property type="match status" value="1"/>
</dbReference>
<dbReference type="AlphaFoldDB" id="A0A8J5H8E9"/>
<evidence type="ECO:0000313" key="3">
    <source>
        <dbReference type="Proteomes" id="UP000734854"/>
    </source>
</evidence>
<reference evidence="2 3" key="1">
    <citation type="submission" date="2020-08" db="EMBL/GenBank/DDBJ databases">
        <title>Plant Genome Project.</title>
        <authorList>
            <person name="Zhang R.-G."/>
        </authorList>
    </citation>
    <scope>NUCLEOTIDE SEQUENCE [LARGE SCALE GENOMIC DNA]</scope>
    <source>
        <tissue evidence="2">Rhizome</tissue>
    </source>
</reference>
<gene>
    <name evidence="2" type="ORF">ZIOFF_020682</name>
</gene>
<dbReference type="Gene3D" id="3.40.50.300">
    <property type="entry name" value="P-loop containing nucleotide triphosphate hydrolases"/>
    <property type="match status" value="1"/>
</dbReference>
<dbReference type="InterPro" id="IPR027417">
    <property type="entry name" value="P-loop_NTPase"/>
</dbReference>
<accession>A0A8J5H8E9</accession>
<sequence>MLLLRVAAAAITGAAALLSVRRYHRERAIYALRRELRDALLLLDDSPAVLVAGFRAHGKSSFVNTACRVLSAESGPLILRAQTAPGGGATPEQRRVVRAPVARPPDGAAGEEEEDDEDGAVVDLIDAPPFPEPRRLTDADVEAALTGAPTAECVVLVLRCGGSSKHRHVAVKKLAEVANAIRQRGRSQIDRTMTRISPVRFNFDLGFREKETDKEQILKYAPDILFTIGLQFVVVLTRKNNLKSKREASELRQKIIAQVQINCVYFLENYVVDEMLNFKIPWSMNNQFETHFTTLVIMRQCVEFIKVHRCNNSRIM</sequence>
<protein>
    <submittedName>
        <fullName evidence="2">Uncharacterized protein</fullName>
    </submittedName>
</protein>
<organism evidence="2 3">
    <name type="scientific">Zingiber officinale</name>
    <name type="common">Ginger</name>
    <name type="synonym">Amomum zingiber</name>
    <dbReference type="NCBI Taxonomy" id="94328"/>
    <lineage>
        <taxon>Eukaryota</taxon>
        <taxon>Viridiplantae</taxon>
        <taxon>Streptophyta</taxon>
        <taxon>Embryophyta</taxon>
        <taxon>Tracheophyta</taxon>
        <taxon>Spermatophyta</taxon>
        <taxon>Magnoliopsida</taxon>
        <taxon>Liliopsida</taxon>
        <taxon>Zingiberales</taxon>
        <taxon>Zingiberaceae</taxon>
        <taxon>Zingiber</taxon>
    </lineage>
</organism>
<keyword evidence="3" id="KW-1185">Reference proteome</keyword>
<comment type="caution">
    <text evidence="2">The sequence shown here is derived from an EMBL/GenBank/DDBJ whole genome shotgun (WGS) entry which is preliminary data.</text>
</comment>
<dbReference type="Proteomes" id="UP000734854">
    <property type="component" value="Unassembled WGS sequence"/>
</dbReference>
<evidence type="ECO:0000256" key="1">
    <source>
        <dbReference type="SAM" id="MobiDB-lite"/>
    </source>
</evidence>
<evidence type="ECO:0000313" key="2">
    <source>
        <dbReference type="EMBL" id="KAG6517297.1"/>
    </source>
</evidence>
<proteinExistence type="predicted"/>
<feature type="region of interest" description="Disordered" evidence="1">
    <location>
        <begin position="100"/>
        <end position="120"/>
    </location>
</feature>
<feature type="compositionally biased region" description="Acidic residues" evidence="1">
    <location>
        <begin position="109"/>
        <end position="120"/>
    </location>
</feature>
<dbReference type="EMBL" id="JACMSC010000006">
    <property type="protein sequence ID" value="KAG6517297.1"/>
    <property type="molecule type" value="Genomic_DNA"/>
</dbReference>